<dbReference type="CDD" id="cd13608">
    <property type="entry name" value="PBP2_OpuCC_like"/>
    <property type="match status" value="1"/>
</dbReference>
<feature type="signal peptide" evidence="1">
    <location>
        <begin position="1"/>
        <end position="29"/>
    </location>
</feature>
<keyword evidence="1" id="KW-0732">Signal</keyword>
<name>A0ABS4SA64_9BACI</name>
<dbReference type="Proteomes" id="UP001519294">
    <property type="component" value="Unassembled WGS sequence"/>
</dbReference>
<protein>
    <submittedName>
        <fullName evidence="3">Osmoprotectant transport system substrate-binding protein</fullName>
    </submittedName>
</protein>
<organism evidence="3 4">
    <name type="scientific">Virgibacillus alimentarius</name>
    <dbReference type="NCBI Taxonomy" id="698769"/>
    <lineage>
        <taxon>Bacteria</taxon>
        <taxon>Bacillati</taxon>
        <taxon>Bacillota</taxon>
        <taxon>Bacilli</taxon>
        <taxon>Bacillales</taxon>
        <taxon>Bacillaceae</taxon>
        <taxon>Virgibacillus</taxon>
    </lineage>
</organism>
<feature type="domain" description="ABC-type glycine betaine transport system substrate-binding" evidence="2">
    <location>
        <begin position="35"/>
        <end position="299"/>
    </location>
</feature>
<dbReference type="Pfam" id="PF04069">
    <property type="entry name" value="OpuAC"/>
    <property type="match status" value="1"/>
</dbReference>
<gene>
    <name evidence="3" type="ORF">J2Z81_002381</name>
</gene>
<reference evidence="3 4" key="1">
    <citation type="submission" date="2021-03" db="EMBL/GenBank/DDBJ databases">
        <title>Genomic Encyclopedia of Type Strains, Phase IV (KMG-IV): sequencing the most valuable type-strain genomes for metagenomic binning, comparative biology and taxonomic classification.</title>
        <authorList>
            <person name="Goeker M."/>
        </authorList>
    </citation>
    <scope>NUCLEOTIDE SEQUENCE [LARGE SCALE GENOMIC DNA]</scope>
    <source>
        <strain evidence="3 4">DSM 25790</strain>
    </source>
</reference>
<sequence length="304" mass="34188">MMKFYSKRILTITAILALLLSGCSLPGLSGSSKQTVAIGTLGTAESKTMGYIISQMIKHYTDLDTTIVSNLGSSVVQHKAMTEGEVDVTSTRYTGTDLAIIGHDPVKDPDKALEIVQEEFEKQFDQTWFGSYGFANSYAFTVTSELAEKENITKVSDLEKLSSEISLGVDNGWIKRKGDGYEGFTEEYGFEFNRLYPMAIGLVYKAVASEKMDVVLAYTTDGRIKAYDLKVLEDDKQFFPPYDASPVVRNDLLKRHPELSSIFKKLEKTITTEKMQELNYEVDVKMKEPATVAREFLKEHNYFE</sequence>
<keyword evidence="4" id="KW-1185">Reference proteome</keyword>
<evidence type="ECO:0000259" key="2">
    <source>
        <dbReference type="Pfam" id="PF04069"/>
    </source>
</evidence>
<accession>A0ABS4SA64</accession>
<evidence type="ECO:0000313" key="3">
    <source>
        <dbReference type="EMBL" id="MBP2258398.1"/>
    </source>
</evidence>
<proteinExistence type="predicted"/>
<evidence type="ECO:0000313" key="4">
    <source>
        <dbReference type="Proteomes" id="UP001519294"/>
    </source>
</evidence>
<dbReference type="Gene3D" id="3.40.190.120">
    <property type="entry name" value="Osmoprotection protein (prox), domain 2"/>
    <property type="match status" value="1"/>
</dbReference>
<dbReference type="EMBL" id="JAGIKX010000025">
    <property type="protein sequence ID" value="MBP2258398.1"/>
    <property type="molecule type" value="Genomic_DNA"/>
</dbReference>
<feature type="chain" id="PRO_5045245743" evidence="1">
    <location>
        <begin position="30"/>
        <end position="304"/>
    </location>
</feature>
<dbReference type="InterPro" id="IPR007210">
    <property type="entry name" value="ABC_Gly_betaine_transp_sub-bd"/>
</dbReference>
<dbReference type="Gene3D" id="3.40.190.10">
    <property type="entry name" value="Periplasmic binding protein-like II"/>
    <property type="match status" value="1"/>
</dbReference>
<dbReference type="PROSITE" id="PS51257">
    <property type="entry name" value="PROKAR_LIPOPROTEIN"/>
    <property type="match status" value="1"/>
</dbReference>
<evidence type="ECO:0000256" key="1">
    <source>
        <dbReference type="SAM" id="SignalP"/>
    </source>
</evidence>
<comment type="caution">
    <text evidence="3">The sequence shown here is derived from an EMBL/GenBank/DDBJ whole genome shotgun (WGS) entry which is preliminary data.</text>
</comment>
<dbReference type="SUPFAM" id="SSF53850">
    <property type="entry name" value="Periplasmic binding protein-like II"/>
    <property type="match status" value="1"/>
</dbReference>